<keyword evidence="5" id="KW-0560">Oxidoreductase</keyword>
<evidence type="ECO:0000313" key="5">
    <source>
        <dbReference type="EMBL" id="PIR99001.1"/>
    </source>
</evidence>
<name>A0A2H0VIT4_9BACT</name>
<dbReference type="EMBL" id="PFAF01000035">
    <property type="protein sequence ID" value="PIR99001.1"/>
    <property type="molecule type" value="Genomic_DNA"/>
</dbReference>
<evidence type="ECO:0000256" key="2">
    <source>
        <dbReference type="ARBA" id="ARBA00022840"/>
    </source>
</evidence>
<dbReference type="GO" id="GO:0008998">
    <property type="term" value="F:ribonucleoside-triphosphate reductase (thioredoxin) activity"/>
    <property type="evidence" value="ECO:0007669"/>
    <property type="project" value="UniProtKB-EC"/>
</dbReference>
<feature type="domain" description="ATP-cone" evidence="4">
    <location>
        <begin position="10"/>
        <end position="85"/>
    </location>
</feature>
<accession>A0A2H0VIT4</accession>
<evidence type="ECO:0000259" key="4">
    <source>
        <dbReference type="PROSITE" id="PS51161"/>
    </source>
</evidence>
<comment type="caution">
    <text evidence="5">The sequence shown here is derived from an EMBL/GenBank/DDBJ whole genome shotgun (WGS) entry which is preliminary data.</text>
</comment>
<evidence type="ECO:0000256" key="1">
    <source>
        <dbReference type="ARBA" id="ARBA00022741"/>
    </source>
</evidence>
<dbReference type="PROSITE" id="PS51161">
    <property type="entry name" value="ATP_CONE"/>
    <property type="match status" value="1"/>
</dbReference>
<feature type="non-terminal residue" evidence="5">
    <location>
        <position position="85"/>
    </location>
</feature>
<dbReference type="AlphaFoldDB" id="A0A2H0VIT4"/>
<evidence type="ECO:0000256" key="3">
    <source>
        <dbReference type="PROSITE-ProRule" id="PRU00492"/>
    </source>
</evidence>
<evidence type="ECO:0000313" key="6">
    <source>
        <dbReference type="Proteomes" id="UP000230796"/>
    </source>
</evidence>
<dbReference type="InterPro" id="IPR005144">
    <property type="entry name" value="ATP-cone_dom"/>
</dbReference>
<keyword evidence="1 3" id="KW-0547">Nucleotide-binding</keyword>
<organism evidence="5 6">
    <name type="scientific">Candidatus Collierbacteria bacterium CG10_big_fil_rev_8_21_14_0_10_44_9</name>
    <dbReference type="NCBI Taxonomy" id="1974535"/>
    <lineage>
        <taxon>Bacteria</taxon>
        <taxon>Candidatus Collieribacteriota</taxon>
    </lineage>
</organism>
<sequence>MKKVSIVTLKYIVKRDGSMKAFEVHKIERAVEKAMRATGEITATGPKTVTEAVVTALGTLLNTKDHAAYPTVEEVQDAVERTLME</sequence>
<reference evidence="6" key="1">
    <citation type="submission" date="2017-09" db="EMBL/GenBank/DDBJ databases">
        <title>Depth-based differentiation of microbial function through sediment-hosted aquifers and enrichment of novel symbionts in the deep terrestrial subsurface.</title>
        <authorList>
            <person name="Probst A.J."/>
            <person name="Ladd B."/>
            <person name="Jarett J.K."/>
            <person name="Geller-Mcgrath D.E."/>
            <person name="Sieber C.M.K."/>
            <person name="Emerson J.B."/>
            <person name="Anantharaman K."/>
            <person name="Thomas B.C."/>
            <person name="Malmstrom R."/>
            <person name="Stieglmeier M."/>
            <person name="Klingl A."/>
            <person name="Woyke T."/>
            <person name="Ryan C.M."/>
            <person name="Banfield J.F."/>
        </authorList>
    </citation>
    <scope>NUCLEOTIDE SEQUENCE [LARGE SCALE GENOMIC DNA]</scope>
</reference>
<dbReference type="Pfam" id="PF03477">
    <property type="entry name" value="ATP-cone"/>
    <property type="match status" value="1"/>
</dbReference>
<dbReference type="GO" id="GO:0005524">
    <property type="term" value="F:ATP binding"/>
    <property type="evidence" value="ECO:0007669"/>
    <property type="project" value="UniProtKB-UniRule"/>
</dbReference>
<keyword evidence="2 3" id="KW-0067">ATP-binding</keyword>
<dbReference type="Proteomes" id="UP000230796">
    <property type="component" value="Unassembled WGS sequence"/>
</dbReference>
<dbReference type="EC" id="1.17.4.2" evidence="5"/>
<proteinExistence type="predicted"/>
<gene>
    <name evidence="5" type="ORF">COT87_01840</name>
</gene>
<protein>
    <submittedName>
        <fullName evidence="5">Ribonucleoside triphosphate reductase</fullName>
        <ecNumber evidence="5">1.17.4.2</ecNumber>
    </submittedName>
</protein>